<dbReference type="GO" id="GO:0055129">
    <property type="term" value="P:L-proline biosynthetic process"/>
    <property type="evidence" value="ECO:0007669"/>
    <property type="project" value="UniProtKB-UniRule"/>
</dbReference>
<dbReference type="GO" id="GO:0004350">
    <property type="term" value="F:glutamate-5-semialdehyde dehydrogenase activity"/>
    <property type="evidence" value="ECO:0007669"/>
    <property type="project" value="UniProtKB-UniRule"/>
</dbReference>
<evidence type="ECO:0000313" key="10">
    <source>
        <dbReference type="Proteomes" id="UP001210502"/>
    </source>
</evidence>
<evidence type="ECO:0000256" key="1">
    <source>
        <dbReference type="ARBA" id="ARBA00004985"/>
    </source>
</evidence>
<name>A0AAW5YV48_9LACO</name>
<dbReference type="InterPro" id="IPR020593">
    <property type="entry name" value="G-glutamylP_reductase_CS"/>
</dbReference>
<dbReference type="InterPro" id="IPR015590">
    <property type="entry name" value="Aldehyde_DH_dom"/>
</dbReference>
<evidence type="ECO:0000256" key="3">
    <source>
        <dbReference type="ARBA" id="ARBA00022650"/>
    </source>
</evidence>
<evidence type="ECO:0000256" key="2">
    <source>
        <dbReference type="ARBA" id="ARBA00022605"/>
    </source>
</evidence>
<dbReference type="InterPro" id="IPR012134">
    <property type="entry name" value="Glu-5-SA_DH"/>
</dbReference>
<dbReference type="NCBIfam" id="TIGR00407">
    <property type="entry name" value="proA"/>
    <property type="match status" value="1"/>
</dbReference>
<comment type="function">
    <text evidence="7">Catalyzes the NADPH-dependent reduction of L-glutamate 5-phosphate into L-glutamate 5-semialdehyde and phosphate. The product spontaneously undergoes cyclization to form 1-pyrroline-5-carboxylate.</text>
</comment>
<comment type="similarity">
    <text evidence="7">Belongs to the gamma-glutamyl phosphate reductase family.</text>
</comment>
<dbReference type="Pfam" id="PF00171">
    <property type="entry name" value="Aldedh"/>
    <property type="match status" value="1"/>
</dbReference>
<dbReference type="CDD" id="cd07079">
    <property type="entry name" value="ALDH_F18-19_ProA-GPR"/>
    <property type="match status" value="1"/>
</dbReference>
<comment type="pathway">
    <text evidence="1 7">Amino-acid biosynthesis; L-proline biosynthesis; L-glutamate 5-semialdehyde from L-glutamate: step 2/2.</text>
</comment>
<keyword evidence="3 7" id="KW-0641">Proline biosynthesis</keyword>
<dbReference type="InterPro" id="IPR000965">
    <property type="entry name" value="GPR_dom"/>
</dbReference>
<dbReference type="PROSITE" id="PS01223">
    <property type="entry name" value="PROA"/>
    <property type="match status" value="1"/>
</dbReference>
<proteinExistence type="inferred from homology"/>
<dbReference type="InterPro" id="IPR016161">
    <property type="entry name" value="Ald_DH/histidinol_DH"/>
</dbReference>
<keyword evidence="4 7" id="KW-0521">NADP</keyword>
<feature type="domain" description="Aldehyde dehydrogenase" evidence="8">
    <location>
        <begin position="17"/>
        <end position="272"/>
    </location>
</feature>
<dbReference type="PANTHER" id="PTHR11063:SF8">
    <property type="entry name" value="DELTA-1-PYRROLINE-5-CARBOXYLATE SYNTHASE"/>
    <property type="match status" value="1"/>
</dbReference>
<dbReference type="PIRSF" id="PIRSF000151">
    <property type="entry name" value="GPR"/>
    <property type="match status" value="1"/>
</dbReference>
<dbReference type="InterPro" id="IPR016162">
    <property type="entry name" value="Ald_DH_N"/>
</dbReference>
<dbReference type="RefSeq" id="WP_271024514.1">
    <property type="nucleotide sequence ID" value="NZ_JAQIEY010000013.1"/>
</dbReference>
<dbReference type="GO" id="GO:0050661">
    <property type="term" value="F:NADP binding"/>
    <property type="evidence" value="ECO:0007669"/>
    <property type="project" value="InterPro"/>
</dbReference>
<dbReference type="EMBL" id="JAQIEY010000013">
    <property type="protein sequence ID" value="MDA3767936.1"/>
    <property type="molecule type" value="Genomic_DNA"/>
</dbReference>
<evidence type="ECO:0000256" key="5">
    <source>
        <dbReference type="ARBA" id="ARBA00023002"/>
    </source>
</evidence>
<evidence type="ECO:0000313" key="9">
    <source>
        <dbReference type="EMBL" id="MDA3767936.1"/>
    </source>
</evidence>
<dbReference type="EC" id="1.2.1.41" evidence="7"/>
<dbReference type="GO" id="GO:0005737">
    <property type="term" value="C:cytoplasm"/>
    <property type="evidence" value="ECO:0007669"/>
    <property type="project" value="UniProtKB-SubCell"/>
</dbReference>
<dbReference type="SUPFAM" id="SSF53720">
    <property type="entry name" value="ALDH-like"/>
    <property type="match status" value="1"/>
</dbReference>
<dbReference type="Gene3D" id="3.40.309.10">
    <property type="entry name" value="Aldehyde Dehydrogenase, Chain A, domain 2"/>
    <property type="match status" value="1"/>
</dbReference>
<dbReference type="InterPro" id="IPR016163">
    <property type="entry name" value="Ald_DH_C"/>
</dbReference>
<dbReference type="HAMAP" id="MF_00412">
    <property type="entry name" value="ProA"/>
    <property type="match status" value="1"/>
</dbReference>
<keyword evidence="5 7" id="KW-0560">Oxidoreductase</keyword>
<dbReference type="Gene3D" id="3.40.605.10">
    <property type="entry name" value="Aldehyde Dehydrogenase, Chain A, domain 1"/>
    <property type="match status" value="1"/>
</dbReference>
<keyword evidence="2 7" id="KW-0028">Amino-acid biosynthesis</keyword>
<dbReference type="AlphaFoldDB" id="A0AAW5YV48"/>
<reference evidence="9" key="1">
    <citation type="submission" date="2023-01" db="EMBL/GenBank/DDBJ databases">
        <title>Sequencing of the bacterial strains from artisanal fermented milk Matsoni.</title>
        <authorList>
            <person name="Rozman V."/>
            <person name="Accetto T."/>
            <person name="Bogovic Matijasic B."/>
        </authorList>
    </citation>
    <scope>NUCLEOTIDE SEQUENCE</scope>
    <source>
        <strain evidence="9">Lbl333</strain>
    </source>
</reference>
<evidence type="ECO:0000256" key="6">
    <source>
        <dbReference type="ARBA" id="ARBA00049024"/>
    </source>
</evidence>
<comment type="subcellular location">
    <subcellularLocation>
        <location evidence="7">Cytoplasm</location>
    </subcellularLocation>
</comment>
<evidence type="ECO:0000256" key="4">
    <source>
        <dbReference type="ARBA" id="ARBA00022857"/>
    </source>
</evidence>
<dbReference type="NCBIfam" id="NF001221">
    <property type="entry name" value="PRK00197.1"/>
    <property type="match status" value="1"/>
</dbReference>
<comment type="caution">
    <text evidence="9">The sequence shown here is derived from an EMBL/GenBank/DDBJ whole genome shotgun (WGS) entry which is preliminary data.</text>
</comment>
<dbReference type="Proteomes" id="UP001210502">
    <property type="component" value="Unassembled WGS sequence"/>
</dbReference>
<gene>
    <name evidence="7" type="primary">proA</name>
    <name evidence="9" type="ORF">PF586_05595</name>
</gene>
<evidence type="ECO:0000256" key="7">
    <source>
        <dbReference type="HAMAP-Rule" id="MF_00412"/>
    </source>
</evidence>
<keyword evidence="7" id="KW-0963">Cytoplasm</keyword>
<sequence>MDSLLANKAAVNLANTADKNEALALMADSLLDHEAEIIAANQLDLEKAKGQIPDVMLDRLRLTPDRLAGMASGIRTLIDLPDPVGRLLGEHTADNGLKIEKRAVPFGLIGMIYESRLNVTSDVAALALKSGNAALLRSGKDAFNSANAIMQALKAGLAKSKISPKVIELVQDTSRQSSSEMMTARGKIDLLIPRGGKGLIRAVVDNAKVPVIETGTGICHIYVNKAANLDDAVKITANAKISRPSVCNAAEVCLVDQEVAADFLPRLAAAFAGKVEMRADERAKEFLPEAKAADPDDFDTEFLDYIMAIKVVDGIEEAIDHIAKHSTHHSEAIVTEDQTAADRFTQAVDSAAVYVNASTRFTDGGEFGLGCELGISTQKMHARGPMGLNELNSYKYIIRVQVHHPWPGPGQRIARSFL</sequence>
<accession>A0AAW5YV48</accession>
<dbReference type="PANTHER" id="PTHR11063">
    <property type="entry name" value="GLUTAMATE SEMIALDEHYDE DEHYDROGENASE"/>
    <property type="match status" value="1"/>
</dbReference>
<evidence type="ECO:0000259" key="8">
    <source>
        <dbReference type="Pfam" id="PF00171"/>
    </source>
</evidence>
<dbReference type="FunFam" id="3.40.309.10:FF:000006">
    <property type="entry name" value="Gamma-glutamyl phosphate reductase"/>
    <property type="match status" value="1"/>
</dbReference>
<comment type="catalytic activity">
    <reaction evidence="6 7">
        <text>L-glutamate 5-semialdehyde + phosphate + NADP(+) = L-glutamyl 5-phosphate + NADPH + H(+)</text>
        <dbReference type="Rhea" id="RHEA:19541"/>
        <dbReference type="ChEBI" id="CHEBI:15378"/>
        <dbReference type="ChEBI" id="CHEBI:43474"/>
        <dbReference type="ChEBI" id="CHEBI:57783"/>
        <dbReference type="ChEBI" id="CHEBI:58066"/>
        <dbReference type="ChEBI" id="CHEBI:58274"/>
        <dbReference type="ChEBI" id="CHEBI:58349"/>
        <dbReference type="EC" id="1.2.1.41"/>
    </reaction>
</comment>
<organism evidence="9 10">
    <name type="scientific">Lactobacillus delbrueckii</name>
    <dbReference type="NCBI Taxonomy" id="1584"/>
    <lineage>
        <taxon>Bacteria</taxon>
        <taxon>Bacillati</taxon>
        <taxon>Bacillota</taxon>
        <taxon>Bacilli</taxon>
        <taxon>Lactobacillales</taxon>
        <taxon>Lactobacillaceae</taxon>
        <taxon>Lactobacillus</taxon>
    </lineage>
</organism>
<protein>
    <recommendedName>
        <fullName evidence="7">Gamma-glutamyl phosphate reductase</fullName>
        <shortName evidence="7">GPR</shortName>
        <ecNumber evidence="7">1.2.1.41</ecNumber>
    </recommendedName>
    <alternativeName>
        <fullName evidence="7">Glutamate-5-semialdehyde dehydrogenase</fullName>
    </alternativeName>
    <alternativeName>
        <fullName evidence="7">Glutamyl-gamma-semialdehyde dehydrogenase</fullName>
        <shortName evidence="7">GSA dehydrogenase</shortName>
    </alternativeName>
</protein>